<gene>
    <name evidence="1" type="ORF">EC835_10764</name>
</gene>
<evidence type="ECO:0000313" key="2">
    <source>
        <dbReference type="Proteomes" id="UP000295055"/>
    </source>
</evidence>
<sequence>MEKQLYKKDKTTKLQTFCRIGIGGLIILTTNALQMANAGTELKVTGELTKPGCQIEATKQGVYELGKLERVASMRALPSMTQTWKISCESETYLSMTPLDNRHGISTTDFMLNDSYGNVVGSYQMRVGNIRVDQNTKMMGLIGQQSKSSNILQPSTRTDWLSADGARQAGSTFTVDITILPQISVPESVMANAEPIVFNGATTLNFMFGL</sequence>
<accession>A0A4R3NFP6</accession>
<dbReference type="AlphaFoldDB" id="A0A4R3NFP6"/>
<name>A0A4R3NFP6_9GAMM</name>
<comment type="caution">
    <text evidence="1">The sequence shown here is derived from an EMBL/GenBank/DDBJ whole genome shotgun (WGS) entry which is preliminary data.</text>
</comment>
<dbReference type="Pfam" id="PF06551">
    <property type="entry name" value="DUF1120"/>
    <property type="match status" value="1"/>
</dbReference>
<dbReference type="EMBL" id="SMAS01000007">
    <property type="protein sequence ID" value="TCT31536.1"/>
    <property type="molecule type" value="Genomic_DNA"/>
</dbReference>
<proteinExistence type="predicted"/>
<evidence type="ECO:0000313" key="1">
    <source>
        <dbReference type="EMBL" id="TCT31536.1"/>
    </source>
</evidence>
<reference evidence="1 2" key="1">
    <citation type="submission" date="2019-03" db="EMBL/GenBank/DDBJ databases">
        <title>Genomic analyses of the natural microbiome of Caenorhabditis elegans.</title>
        <authorList>
            <person name="Samuel B."/>
        </authorList>
    </citation>
    <scope>NUCLEOTIDE SEQUENCE [LARGE SCALE GENOMIC DNA]</scope>
    <source>
        <strain evidence="1 2">JUb102</strain>
    </source>
</reference>
<dbReference type="RefSeq" id="WP_132496689.1">
    <property type="nucleotide sequence ID" value="NZ_SMAS01000007.1"/>
</dbReference>
<dbReference type="InterPro" id="IPR010546">
    <property type="entry name" value="DUF1120"/>
</dbReference>
<protein>
    <submittedName>
        <fullName evidence="1">Uncharacterized protein DUF1120</fullName>
    </submittedName>
</protein>
<organism evidence="1 2">
    <name type="scientific">Providencia alcalifaciens</name>
    <dbReference type="NCBI Taxonomy" id="126385"/>
    <lineage>
        <taxon>Bacteria</taxon>
        <taxon>Pseudomonadati</taxon>
        <taxon>Pseudomonadota</taxon>
        <taxon>Gammaproteobacteria</taxon>
        <taxon>Enterobacterales</taxon>
        <taxon>Morganellaceae</taxon>
        <taxon>Providencia</taxon>
    </lineage>
</organism>
<dbReference type="Proteomes" id="UP000295055">
    <property type="component" value="Unassembled WGS sequence"/>
</dbReference>